<comment type="caution">
    <text evidence="11">The sequence shown here is derived from an EMBL/GenBank/DDBJ whole genome shotgun (WGS) entry which is preliminary data.</text>
</comment>
<dbReference type="GO" id="GO:0071555">
    <property type="term" value="P:cell wall organization"/>
    <property type="evidence" value="ECO:0007669"/>
    <property type="project" value="UniProtKB-KW"/>
</dbReference>
<organism evidence="11 12">
    <name type="scientific">Cannabis sativa</name>
    <name type="common">Hemp</name>
    <name type="synonym">Marijuana</name>
    <dbReference type="NCBI Taxonomy" id="3483"/>
    <lineage>
        <taxon>Eukaryota</taxon>
        <taxon>Viridiplantae</taxon>
        <taxon>Streptophyta</taxon>
        <taxon>Embryophyta</taxon>
        <taxon>Tracheophyta</taxon>
        <taxon>Spermatophyta</taxon>
        <taxon>Magnoliopsida</taxon>
        <taxon>eudicotyledons</taxon>
        <taxon>Gunneridae</taxon>
        <taxon>Pentapetalae</taxon>
        <taxon>rosids</taxon>
        <taxon>fabids</taxon>
        <taxon>Rosales</taxon>
        <taxon>Cannabaceae</taxon>
        <taxon>Cannabis</taxon>
    </lineage>
</organism>
<evidence type="ECO:0000313" key="12">
    <source>
        <dbReference type="Proteomes" id="UP000583929"/>
    </source>
</evidence>
<feature type="chain" id="PRO_5029487975" description="Polygalacturonase" evidence="10">
    <location>
        <begin position="23"/>
        <end position="101"/>
    </location>
</feature>
<dbReference type="Proteomes" id="UP000583929">
    <property type="component" value="Unassembled WGS sequence"/>
</dbReference>
<dbReference type="InterPro" id="IPR012334">
    <property type="entry name" value="Pectin_lyas_fold"/>
</dbReference>
<keyword evidence="10" id="KW-0732">Signal</keyword>
<protein>
    <recommendedName>
        <fullName evidence="13">Polygalacturonase</fullName>
    </recommendedName>
</protein>
<evidence type="ECO:0000256" key="1">
    <source>
        <dbReference type="ARBA" id="ARBA00004191"/>
    </source>
</evidence>
<keyword evidence="3" id="KW-0134">Cell wall</keyword>
<evidence type="ECO:0000313" key="11">
    <source>
        <dbReference type="EMBL" id="KAF4363722.1"/>
    </source>
</evidence>
<evidence type="ECO:0000256" key="2">
    <source>
        <dbReference type="ARBA" id="ARBA00008834"/>
    </source>
</evidence>
<evidence type="ECO:0000256" key="7">
    <source>
        <dbReference type="ARBA" id="ARBA00023316"/>
    </source>
</evidence>
<proteinExistence type="inferred from homology"/>
<dbReference type="PROSITE" id="PS00502">
    <property type="entry name" value="POLYGALACTURONASE"/>
    <property type="match status" value="1"/>
</dbReference>
<keyword evidence="4" id="KW-0964">Secreted</keyword>
<dbReference type="Gene3D" id="2.160.20.10">
    <property type="entry name" value="Single-stranded right-handed beta-helix, Pectin lyase-like"/>
    <property type="match status" value="1"/>
</dbReference>
<dbReference type="Pfam" id="PF00295">
    <property type="entry name" value="Glyco_hydro_28"/>
    <property type="match status" value="1"/>
</dbReference>
<accession>A0A7J6EZ67</accession>
<keyword evidence="6 9" id="KW-0326">Glycosidase</keyword>
<comment type="subcellular location">
    <subcellularLocation>
        <location evidence="1">Secreted</location>
        <location evidence="1">Cell wall</location>
    </subcellularLocation>
</comment>
<dbReference type="InterPro" id="IPR000743">
    <property type="entry name" value="Glyco_hydro_28"/>
</dbReference>
<feature type="active site" evidence="8">
    <location>
        <position position="52"/>
    </location>
</feature>
<evidence type="ECO:0000256" key="4">
    <source>
        <dbReference type="ARBA" id="ARBA00022525"/>
    </source>
</evidence>
<gene>
    <name evidence="11" type="ORF">G4B88_000951</name>
</gene>
<dbReference type="InterPro" id="IPR011050">
    <property type="entry name" value="Pectin_lyase_fold/virulence"/>
</dbReference>
<dbReference type="AlphaFoldDB" id="A0A7J6EZ67"/>
<feature type="signal peptide" evidence="10">
    <location>
        <begin position="1"/>
        <end position="22"/>
    </location>
</feature>
<dbReference type="SUPFAM" id="SSF51126">
    <property type="entry name" value="Pectin lyase-like"/>
    <property type="match status" value="1"/>
</dbReference>
<dbReference type="PANTHER" id="PTHR31375">
    <property type="match status" value="1"/>
</dbReference>
<evidence type="ECO:0000256" key="5">
    <source>
        <dbReference type="ARBA" id="ARBA00022801"/>
    </source>
</evidence>
<evidence type="ECO:0000256" key="10">
    <source>
        <dbReference type="SAM" id="SignalP"/>
    </source>
</evidence>
<evidence type="ECO:0000256" key="6">
    <source>
        <dbReference type="ARBA" id="ARBA00023295"/>
    </source>
</evidence>
<dbReference type="GO" id="GO:0005975">
    <property type="term" value="P:carbohydrate metabolic process"/>
    <property type="evidence" value="ECO:0007669"/>
    <property type="project" value="InterPro"/>
</dbReference>
<keyword evidence="7" id="KW-0961">Cell wall biogenesis/degradation</keyword>
<keyword evidence="5 9" id="KW-0378">Hydrolase</keyword>
<name>A0A7J6EZ67_CANSA</name>
<keyword evidence="12" id="KW-1185">Reference proteome</keyword>
<comment type="similarity">
    <text evidence="2 9">Belongs to the glycosyl hydrolase 28 family.</text>
</comment>
<evidence type="ECO:0000256" key="9">
    <source>
        <dbReference type="RuleBase" id="RU361169"/>
    </source>
</evidence>
<reference evidence="11 12" key="1">
    <citation type="journal article" date="2020" name="bioRxiv">
        <title>Sequence and annotation of 42 cannabis genomes reveals extensive copy number variation in cannabinoid synthesis and pathogen resistance genes.</title>
        <authorList>
            <person name="Mckernan K.J."/>
            <person name="Helbert Y."/>
            <person name="Kane L.T."/>
            <person name="Ebling H."/>
            <person name="Zhang L."/>
            <person name="Liu B."/>
            <person name="Eaton Z."/>
            <person name="Mclaughlin S."/>
            <person name="Kingan S."/>
            <person name="Baybayan P."/>
            <person name="Concepcion G."/>
            <person name="Jordan M."/>
            <person name="Riva A."/>
            <person name="Barbazuk W."/>
            <person name="Harkins T."/>
        </authorList>
    </citation>
    <scope>NUCLEOTIDE SEQUENCE [LARGE SCALE GENOMIC DNA]</scope>
    <source>
        <strain evidence="12">cv. Jamaican Lion 4</strain>
        <tissue evidence="11">Leaf</tissue>
    </source>
</reference>
<evidence type="ECO:0008006" key="13">
    <source>
        <dbReference type="Google" id="ProtNLM"/>
    </source>
</evidence>
<evidence type="ECO:0000256" key="3">
    <source>
        <dbReference type="ARBA" id="ARBA00022512"/>
    </source>
</evidence>
<sequence>MCHPHTFNLLFVLSWSYSPSDPSIVVKKYPILIVASMSSHISIINLFCGPGHGVSIGSLGKDGSVANVSNIKVHRVKFFGTSNGVHIKTYKGLLNTSSFAI</sequence>
<dbReference type="EMBL" id="JAATIQ010000292">
    <property type="protein sequence ID" value="KAF4363722.1"/>
    <property type="molecule type" value="Genomic_DNA"/>
</dbReference>
<dbReference type="GO" id="GO:0004650">
    <property type="term" value="F:polygalacturonase activity"/>
    <property type="evidence" value="ECO:0007669"/>
    <property type="project" value="InterPro"/>
</dbReference>
<evidence type="ECO:0000256" key="8">
    <source>
        <dbReference type="PROSITE-ProRule" id="PRU10052"/>
    </source>
</evidence>